<evidence type="ECO:0008006" key="9">
    <source>
        <dbReference type="Google" id="ProtNLM"/>
    </source>
</evidence>
<evidence type="ECO:0000313" key="7">
    <source>
        <dbReference type="EMBL" id="QDG50503.1"/>
    </source>
</evidence>
<accession>A0A5B8Y248</accession>
<protein>
    <recommendedName>
        <fullName evidence="9">FAD-binding protein</fullName>
    </recommendedName>
</protein>
<evidence type="ECO:0000259" key="6">
    <source>
        <dbReference type="Pfam" id="PF05199"/>
    </source>
</evidence>
<dbReference type="SUPFAM" id="SSF51905">
    <property type="entry name" value="FAD/NAD(P)-binding domain"/>
    <property type="match status" value="1"/>
</dbReference>
<dbReference type="Pfam" id="PF13450">
    <property type="entry name" value="NAD_binding_8"/>
    <property type="match status" value="1"/>
</dbReference>
<keyword evidence="8" id="KW-1185">Reference proteome</keyword>
<dbReference type="PANTHER" id="PTHR46056:SF12">
    <property type="entry name" value="LONG-CHAIN-ALCOHOL OXIDASE"/>
    <property type="match status" value="1"/>
</dbReference>
<keyword evidence="3" id="KW-0274">FAD</keyword>
<reference evidence="7 8" key="1">
    <citation type="submission" date="2019-06" db="EMBL/GenBank/DDBJ databases">
        <title>Persicimonas caeni gen. nov., sp. nov., a predatory bacterium isolated from solar saltern.</title>
        <authorList>
            <person name="Wang S."/>
        </authorList>
    </citation>
    <scope>NUCLEOTIDE SEQUENCE [LARGE SCALE GENOMIC DNA]</scope>
    <source>
        <strain evidence="7 8">YN101</strain>
    </source>
</reference>
<gene>
    <name evidence="7" type="ORF">FIV42_07085</name>
</gene>
<name>A0A4Y6PQK7_PERCE</name>
<sequence>MIYDASTFELPMRVKADLCIVGSGAGGAAAAAVAAEAGLDVVVLEAGAFVPPAVMNQREKDMLPELLYAHGSQTTKDRSATIIQGRALGGSTVHNINLCKRIPDAILDEWQEARKLEHLGREEWAKLYDEVEELIEVSKIPEPRYNRHNQLLQAGTEKLGWQGGGLQHNRTGCIGSGFCDVGCAYDAKNNAVKVFVPRAVDAGAQFFTHCRAIEVVHSGGKVDGVKAAALDPRTRNSMGTILVDAPRICLSASATGTPAILIRSGIPDASGMTGNNLHVHPALVAAGEFDEPVHAWKGIPQAYECTEFLDLDAAHPGKKPDKKAKARADAVGLRTWLIPAFAHPIGTATILPGWGEDHRELMQLYDHLAVFTGMVHDQTPGKVLPKGELGVEIEWWPNEKDRRELTFGLARSAELLFAAGAKRVFVPTRPVRVLEPGDSVEPLEKLELEPGLIDITAVHPMSSVPMGDDPQEAPVDSRGKHHHVDGLWVADGSLFPSSIGVPPQMSIYAMGLHVGRAIADE</sequence>
<dbReference type="RefSeq" id="WP_141196995.1">
    <property type="nucleotide sequence ID" value="NZ_CP041186.1"/>
</dbReference>
<dbReference type="PRINTS" id="PR00411">
    <property type="entry name" value="PNDRDTASEI"/>
</dbReference>
<dbReference type="GO" id="GO:0016614">
    <property type="term" value="F:oxidoreductase activity, acting on CH-OH group of donors"/>
    <property type="evidence" value="ECO:0007669"/>
    <property type="project" value="InterPro"/>
</dbReference>
<dbReference type="PANTHER" id="PTHR46056">
    <property type="entry name" value="LONG-CHAIN-ALCOHOL OXIDASE"/>
    <property type="match status" value="1"/>
</dbReference>
<evidence type="ECO:0000313" key="8">
    <source>
        <dbReference type="Proteomes" id="UP000315995"/>
    </source>
</evidence>
<proteinExistence type="inferred from homology"/>
<keyword evidence="4" id="KW-0560">Oxidoreductase</keyword>
<evidence type="ECO:0000256" key="2">
    <source>
        <dbReference type="ARBA" id="ARBA00022630"/>
    </source>
</evidence>
<comment type="similarity">
    <text evidence="1">Belongs to the GMC oxidoreductase family.</text>
</comment>
<evidence type="ECO:0000259" key="5">
    <source>
        <dbReference type="Pfam" id="PF00732"/>
    </source>
</evidence>
<dbReference type="Gene3D" id="3.50.50.60">
    <property type="entry name" value="FAD/NAD(P)-binding domain"/>
    <property type="match status" value="2"/>
</dbReference>
<organism evidence="7 8">
    <name type="scientific">Persicimonas caeni</name>
    <dbReference type="NCBI Taxonomy" id="2292766"/>
    <lineage>
        <taxon>Bacteria</taxon>
        <taxon>Deltaproteobacteria</taxon>
        <taxon>Bradymonadales</taxon>
        <taxon>Bradymonadaceae</taxon>
        <taxon>Persicimonas</taxon>
    </lineage>
</organism>
<evidence type="ECO:0000256" key="3">
    <source>
        <dbReference type="ARBA" id="ARBA00022827"/>
    </source>
</evidence>
<keyword evidence="2" id="KW-0285">Flavoprotein</keyword>
<dbReference type="AlphaFoldDB" id="A0A4Y6PQK7"/>
<evidence type="ECO:0000256" key="4">
    <source>
        <dbReference type="ARBA" id="ARBA00023002"/>
    </source>
</evidence>
<accession>A0A4Y6PQK7</accession>
<dbReference type="InterPro" id="IPR007867">
    <property type="entry name" value="GMC_OxRtase_C"/>
</dbReference>
<evidence type="ECO:0000256" key="1">
    <source>
        <dbReference type="ARBA" id="ARBA00010790"/>
    </source>
</evidence>
<feature type="domain" description="Glucose-methanol-choline oxidoreductase C-terminal" evidence="6">
    <location>
        <begin position="385"/>
        <end position="511"/>
    </location>
</feature>
<dbReference type="GO" id="GO:0050660">
    <property type="term" value="F:flavin adenine dinucleotide binding"/>
    <property type="evidence" value="ECO:0007669"/>
    <property type="project" value="InterPro"/>
</dbReference>
<dbReference type="InterPro" id="IPR000172">
    <property type="entry name" value="GMC_OxRdtase_N"/>
</dbReference>
<dbReference type="Pfam" id="PF05199">
    <property type="entry name" value="GMC_oxred_C"/>
    <property type="match status" value="1"/>
</dbReference>
<dbReference type="EMBL" id="CP041186">
    <property type="protein sequence ID" value="QDG50503.1"/>
    <property type="molecule type" value="Genomic_DNA"/>
</dbReference>
<dbReference type="Proteomes" id="UP000315995">
    <property type="component" value="Chromosome"/>
</dbReference>
<feature type="domain" description="Glucose-methanol-choline oxidoreductase N-terminal" evidence="5">
    <location>
        <begin position="67"/>
        <end position="282"/>
    </location>
</feature>
<dbReference type="OrthoDB" id="337582at2"/>
<dbReference type="Pfam" id="PF00732">
    <property type="entry name" value="GMC_oxred_N"/>
    <property type="match status" value="1"/>
</dbReference>
<dbReference type="InterPro" id="IPR036188">
    <property type="entry name" value="FAD/NAD-bd_sf"/>
</dbReference>